<protein>
    <recommendedName>
        <fullName evidence="3">Galectin</fullName>
    </recommendedName>
</protein>
<gene>
    <name evidence="1" type="ORF">A6R68_17989</name>
</gene>
<evidence type="ECO:0000313" key="2">
    <source>
        <dbReference type="Proteomes" id="UP000092124"/>
    </source>
</evidence>
<evidence type="ECO:0008006" key="3">
    <source>
        <dbReference type="Google" id="ProtNLM"/>
    </source>
</evidence>
<dbReference type="EMBL" id="LZPO01036529">
    <property type="protein sequence ID" value="OBS75559.1"/>
    <property type="molecule type" value="Genomic_DNA"/>
</dbReference>
<evidence type="ECO:0000313" key="1">
    <source>
        <dbReference type="EMBL" id="OBS75559.1"/>
    </source>
</evidence>
<accession>A0A1A6HB88</accession>
<dbReference type="OrthoDB" id="9998011at2759"/>
<feature type="non-terminal residue" evidence="1">
    <location>
        <position position="58"/>
    </location>
</feature>
<proteinExistence type="predicted"/>
<dbReference type="STRING" id="56216.A0A1A6HB88"/>
<organism evidence="1 2">
    <name type="scientific">Neotoma lepida</name>
    <name type="common">Desert woodrat</name>
    <dbReference type="NCBI Taxonomy" id="56216"/>
    <lineage>
        <taxon>Eukaryota</taxon>
        <taxon>Metazoa</taxon>
        <taxon>Chordata</taxon>
        <taxon>Craniata</taxon>
        <taxon>Vertebrata</taxon>
        <taxon>Euteleostomi</taxon>
        <taxon>Mammalia</taxon>
        <taxon>Eutheria</taxon>
        <taxon>Euarchontoglires</taxon>
        <taxon>Glires</taxon>
        <taxon>Rodentia</taxon>
        <taxon>Myomorpha</taxon>
        <taxon>Muroidea</taxon>
        <taxon>Cricetidae</taxon>
        <taxon>Neotominae</taxon>
        <taxon>Neotoma</taxon>
    </lineage>
</organism>
<comment type="caution">
    <text evidence="1">The sequence shown here is derived from an EMBL/GenBank/DDBJ whole genome shotgun (WGS) entry which is preliminary data.</text>
</comment>
<keyword evidence="2" id="KW-1185">Reference proteome</keyword>
<sequence length="58" mass="6655">MVLVPSQLYTETPEKICFHLYDLNETVTVKASLQSSWGTRSLSNEFVVDKDLFHCVSF</sequence>
<dbReference type="AlphaFoldDB" id="A0A1A6HB88"/>
<reference evidence="1 2" key="1">
    <citation type="submission" date="2016-06" db="EMBL/GenBank/DDBJ databases">
        <title>The Draft Genome Sequence and Annotation of the Desert Woodrat Neotoma lepida.</title>
        <authorList>
            <person name="Campbell M."/>
            <person name="Oakeson K.F."/>
            <person name="Yandell M."/>
            <person name="Halpert J.R."/>
            <person name="Dearing D."/>
        </authorList>
    </citation>
    <scope>NUCLEOTIDE SEQUENCE [LARGE SCALE GENOMIC DNA]</scope>
    <source>
        <strain evidence="1">417</strain>
        <tissue evidence="1">Liver</tissue>
    </source>
</reference>
<dbReference type="Proteomes" id="UP000092124">
    <property type="component" value="Unassembled WGS sequence"/>
</dbReference>
<name>A0A1A6HB88_NEOLE</name>